<dbReference type="PANTHER" id="PTHR46465">
    <property type="entry name" value="LATERAL SIGNALING TARGET PROTEIN 2 HOMOLOG"/>
    <property type="match status" value="1"/>
</dbReference>
<keyword evidence="3" id="KW-0862">Zinc</keyword>
<feature type="region of interest" description="Disordered" evidence="5">
    <location>
        <begin position="437"/>
        <end position="461"/>
    </location>
</feature>
<keyword evidence="2 4" id="KW-0863">Zinc-finger</keyword>
<evidence type="ECO:0000256" key="5">
    <source>
        <dbReference type="SAM" id="MobiDB-lite"/>
    </source>
</evidence>
<dbReference type="PROSITE" id="PS50178">
    <property type="entry name" value="ZF_FYVE"/>
    <property type="match status" value="1"/>
</dbReference>
<evidence type="ECO:0000313" key="7">
    <source>
        <dbReference type="WBParaSite" id="MCU_004557-RB"/>
    </source>
</evidence>
<feature type="region of interest" description="Disordered" evidence="5">
    <location>
        <begin position="613"/>
        <end position="639"/>
    </location>
</feature>
<protein>
    <submittedName>
        <fullName evidence="7">FYVE-type domain-containing protein</fullName>
    </submittedName>
</protein>
<feature type="compositionally biased region" description="Acidic residues" evidence="5">
    <location>
        <begin position="615"/>
        <end position="629"/>
    </location>
</feature>
<dbReference type="InterPro" id="IPR017455">
    <property type="entry name" value="Znf_FYVE-rel"/>
</dbReference>
<name>A0A5K3F0Y4_MESCO</name>
<evidence type="ECO:0000256" key="4">
    <source>
        <dbReference type="PROSITE-ProRule" id="PRU00091"/>
    </source>
</evidence>
<reference evidence="7" key="1">
    <citation type="submission" date="2019-11" db="UniProtKB">
        <authorList>
            <consortium name="WormBaseParasite"/>
        </authorList>
    </citation>
    <scope>IDENTIFICATION</scope>
</reference>
<dbReference type="Gene3D" id="3.30.40.10">
    <property type="entry name" value="Zinc/RING finger domain, C3HC4 (zinc finger)"/>
    <property type="match status" value="1"/>
</dbReference>
<evidence type="ECO:0000256" key="2">
    <source>
        <dbReference type="ARBA" id="ARBA00022771"/>
    </source>
</evidence>
<dbReference type="SUPFAM" id="SSF57903">
    <property type="entry name" value="FYVE/PHD zinc finger"/>
    <property type="match status" value="1"/>
</dbReference>
<evidence type="ECO:0000256" key="3">
    <source>
        <dbReference type="ARBA" id="ARBA00022833"/>
    </source>
</evidence>
<keyword evidence="1" id="KW-0479">Metal-binding</keyword>
<dbReference type="InterPro" id="IPR013083">
    <property type="entry name" value="Znf_RING/FYVE/PHD"/>
</dbReference>
<proteinExistence type="predicted"/>
<feature type="domain" description="FYVE-type" evidence="6">
    <location>
        <begin position="649"/>
        <end position="716"/>
    </location>
</feature>
<dbReference type="AlphaFoldDB" id="A0A5K3F0Y4"/>
<accession>A0A5K3F0Y4</accession>
<feature type="region of interest" description="Disordered" evidence="5">
    <location>
        <begin position="504"/>
        <end position="534"/>
    </location>
</feature>
<evidence type="ECO:0000256" key="1">
    <source>
        <dbReference type="ARBA" id="ARBA00022723"/>
    </source>
</evidence>
<organism evidence="7">
    <name type="scientific">Mesocestoides corti</name>
    <name type="common">Flatworm</name>
    <dbReference type="NCBI Taxonomy" id="53468"/>
    <lineage>
        <taxon>Eukaryota</taxon>
        <taxon>Metazoa</taxon>
        <taxon>Spiralia</taxon>
        <taxon>Lophotrochozoa</taxon>
        <taxon>Platyhelminthes</taxon>
        <taxon>Cestoda</taxon>
        <taxon>Eucestoda</taxon>
        <taxon>Cyclophyllidea</taxon>
        <taxon>Mesocestoididae</taxon>
        <taxon>Mesocestoides</taxon>
    </lineage>
</organism>
<feature type="compositionally biased region" description="Acidic residues" evidence="5">
    <location>
        <begin position="450"/>
        <end position="459"/>
    </location>
</feature>
<dbReference type="InterPro" id="IPR011011">
    <property type="entry name" value="Znf_FYVE_PHD"/>
</dbReference>
<dbReference type="GO" id="GO:0031901">
    <property type="term" value="C:early endosome membrane"/>
    <property type="evidence" value="ECO:0007669"/>
    <property type="project" value="TreeGrafter"/>
</dbReference>
<dbReference type="InterPro" id="IPR051118">
    <property type="entry name" value="LST-2"/>
</dbReference>
<dbReference type="InterPro" id="IPR000306">
    <property type="entry name" value="Znf_FYVE"/>
</dbReference>
<dbReference type="Pfam" id="PF01363">
    <property type="entry name" value="FYVE"/>
    <property type="match status" value="1"/>
</dbReference>
<dbReference type="PANTHER" id="PTHR46465:SF2">
    <property type="entry name" value="LATERAL SIGNALING TARGET PROTEIN 2 HOMOLOG"/>
    <property type="match status" value="1"/>
</dbReference>
<evidence type="ECO:0000259" key="6">
    <source>
        <dbReference type="PROSITE" id="PS50178"/>
    </source>
</evidence>
<dbReference type="GO" id="GO:0008270">
    <property type="term" value="F:zinc ion binding"/>
    <property type="evidence" value="ECO:0007669"/>
    <property type="project" value="UniProtKB-KW"/>
</dbReference>
<dbReference type="SMART" id="SM00064">
    <property type="entry name" value="FYVE"/>
    <property type="match status" value="1"/>
</dbReference>
<dbReference type="WBParaSite" id="MCU_004557-RB">
    <property type="protein sequence ID" value="MCU_004557-RB"/>
    <property type="gene ID" value="MCU_004557"/>
</dbReference>
<sequence>MRSCLLSGNVLEAVVAFHERSVRAQREEADYIHLDTSAVYSAVETSRKRLSRALLKLIETCVSETLRHQRQFRMKYTEDLNMESIEECLISAANKVLDVSASDRSLVAVRPIARTFLDTLARVQTQVDTVIETNNRYRKMLSKGRAKRLHIRRNSSVTKLPFFKRAVAESDSESEVATVATRAQHRDKQTLPSSASLPALPVAPNTDEFHRDSRDPKAEMRDLIGLLIEVDHDMAIFEFALISSVSRRLRSEAEAGEVQEVAVLFSETLMWARAVGLVDAQRLADRDPVLLVALPRLAVFAGCYLLPDGPIGPNRLNTGARPAFMFAESTKELTYLARQLSVLRADQLWRLACWTSPFGLSDAEAQCVDTAASLAKPPHRVQAGAVMKQCTLFGWNTYGLHCIYKSIAQVASRLSTNHPTELRYILQLAIELHDPPVEGGLGEPAADTEAAQEEEEEADRELQPICPLDSEVAAGCLHSGQIHGVNLADLFNWQRLVTASPDQRPPCKDLFKKKPATSRPSSADKGPGLSSIEHLFTPVEPPACEEVGVDVVASLATEADSTKLAEPSTTRSLFLSLFRSAPIENATPAAPANPLYPLALWQPDTYVGGAAASDTVEDDETNDGDDDTDSGGLGHGRWASGAARVGRDCVRCKARFVSLLRRRHHCRRCGHIFCAACCSERAPVAALIELGNIGATEGMPPTALVRVCVECAEFIRSGLGESLDQSILAL</sequence>